<dbReference type="EMBL" id="JABFUD020000017">
    <property type="protein sequence ID" value="KAI5067667.1"/>
    <property type="molecule type" value="Genomic_DNA"/>
</dbReference>
<accession>A0A9D4UHB3</accession>
<comment type="similarity">
    <text evidence="2 3">Belongs to the small heat shock protein (HSP20) family.</text>
</comment>
<dbReference type="InterPro" id="IPR008978">
    <property type="entry name" value="HSP20-like_chaperone"/>
</dbReference>
<proteinExistence type="inferred from homology"/>
<feature type="region of interest" description="Disordered" evidence="4">
    <location>
        <begin position="26"/>
        <end position="50"/>
    </location>
</feature>
<gene>
    <name evidence="6" type="ORF">GOP47_0018195</name>
</gene>
<dbReference type="CDD" id="cd06464">
    <property type="entry name" value="ACD_sHsps-like"/>
    <property type="match status" value="1"/>
</dbReference>
<organism evidence="6 7">
    <name type="scientific">Adiantum capillus-veneris</name>
    <name type="common">Maidenhair fern</name>
    <dbReference type="NCBI Taxonomy" id="13818"/>
    <lineage>
        <taxon>Eukaryota</taxon>
        <taxon>Viridiplantae</taxon>
        <taxon>Streptophyta</taxon>
        <taxon>Embryophyta</taxon>
        <taxon>Tracheophyta</taxon>
        <taxon>Polypodiopsida</taxon>
        <taxon>Polypodiidae</taxon>
        <taxon>Polypodiales</taxon>
        <taxon>Pteridineae</taxon>
        <taxon>Pteridaceae</taxon>
        <taxon>Vittarioideae</taxon>
        <taxon>Adiantum</taxon>
    </lineage>
</organism>
<dbReference type="AlphaFoldDB" id="A0A9D4UHB3"/>
<dbReference type="InterPro" id="IPR031107">
    <property type="entry name" value="Small_HSP"/>
</dbReference>
<evidence type="ECO:0000256" key="1">
    <source>
        <dbReference type="ARBA" id="ARBA00023016"/>
    </source>
</evidence>
<feature type="compositionally biased region" description="Acidic residues" evidence="4">
    <location>
        <begin position="27"/>
        <end position="40"/>
    </location>
</feature>
<feature type="domain" description="SHSP" evidence="5">
    <location>
        <begin position="37"/>
        <end position="142"/>
    </location>
</feature>
<dbReference type="Proteomes" id="UP000886520">
    <property type="component" value="Chromosome 17"/>
</dbReference>
<evidence type="ECO:0000313" key="7">
    <source>
        <dbReference type="Proteomes" id="UP000886520"/>
    </source>
</evidence>
<evidence type="ECO:0000256" key="2">
    <source>
        <dbReference type="PROSITE-ProRule" id="PRU00285"/>
    </source>
</evidence>
<keyword evidence="1" id="KW-0346">Stress response</keyword>
<dbReference type="Pfam" id="PF00011">
    <property type="entry name" value="HSP20"/>
    <property type="match status" value="1"/>
</dbReference>
<evidence type="ECO:0000256" key="4">
    <source>
        <dbReference type="SAM" id="MobiDB-lite"/>
    </source>
</evidence>
<dbReference type="Gene3D" id="2.60.40.790">
    <property type="match status" value="1"/>
</dbReference>
<comment type="caution">
    <text evidence="6">The sequence shown here is derived from an EMBL/GenBank/DDBJ whole genome shotgun (WGS) entry which is preliminary data.</text>
</comment>
<evidence type="ECO:0000259" key="5">
    <source>
        <dbReference type="PROSITE" id="PS01031"/>
    </source>
</evidence>
<evidence type="ECO:0000313" key="6">
    <source>
        <dbReference type="EMBL" id="KAI5067667.1"/>
    </source>
</evidence>
<dbReference type="PANTHER" id="PTHR11527">
    <property type="entry name" value="HEAT-SHOCK PROTEIN 20 FAMILY MEMBER"/>
    <property type="match status" value="1"/>
</dbReference>
<name>A0A9D4UHB3_ADICA</name>
<evidence type="ECO:0000256" key="3">
    <source>
        <dbReference type="RuleBase" id="RU003616"/>
    </source>
</evidence>
<dbReference type="SUPFAM" id="SSF49764">
    <property type="entry name" value="HSP20-like chaperones"/>
    <property type="match status" value="1"/>
</dbReference>
<reference evidence="6" key="1">
    <citation type="submission" date="2021-01" db="EMBL/GenBank/DDBJ databases">
        <title>Adiantum capillus-veneris genome.</title>
        <authorList>
            <person name="Fang Y."/>
            <person name="Liao Q."/>
        </authorList>
    </citation>
    <scope>NUCLEOTIDE SEQUENCE</scope>
    <source>
        <strain evidence="6">H3</strain>
        <tissue evidence="6">Leaf</tissue>
    </source>
</reference>
<protein>
    <recommendedName>
        <fullName evidence="5">SHSP domain-containing protein</fullName>
    </recommendedName>
</protein>
<keyword evidence="7" id="KW-1185">Reference proteome</keyword>
<sequence>MAFVGGYVWFSVPYTMSEKEHERYAELFDEEEEEEEEGGDDVGQSISGWKETPEARVLQAELAGFDKEDITIEVKNYKVLVIKGNTTHKKQRGPVQAMFMRQITLPDDVKPKEMSASVEDGVLIIKAPKSPPKPAKRLAITN</sequence>
<dbReference type="PROSITE" id="PS01031">
    <property type="entry name" value="SHSP"/>
    <property type="match status" value="1"/>
</dbReference>
<dbReference type="InterPro" id="IPR002068">
    <property type="entry name" value="A-crystallin/Hsp20_dom"/>
</dbReference>